<dbReference type="Pfam" id="PF00196">
    <property type="entry name" value="GerE"/>
    <property type="match status" value="1"/>
</dbReference>
<dbReference type="GO" id="GO:0000160">
    <property type="term" value="P:phosphorelay signal transduction system"/>
    <property type="evidence" value="ECO:0007669"/>
    <property type="project" value="InterPro"/>
</dbReference>
<dbReference type="GO" id="GO:0006355">
    <property type="term" value="P:regulation of DNA-templated transcription"/>
    <property type="evidence" value="ECO:0007669"/>
    <property type="project" value="InterPro"/>
</dbReference>
<evidence type="ECO:0000256" key="1">
    <source>
        <dbReference type="ARBA" id="ARBA00022553"/>
    </source>
</evidence>
<dbReference type="Pfam" id="PF00072">
    <property type="entry name" value="Response_reg"/>
    <property type="match status" value="1"/>
</dbReference>
<dbReference type="EMBL" id="RBIM01000005">
    <property type="protein sequence ID" value="RKQ96186.1"/>
    <property type="molecule type" value="Genomic_DNA"/>
</dbReference>
<dbReference type="InterPro" id="IPR039420">
    <property type="entry name" value="WalR-like"/>
</dbReference>
<dbReference type="Gene3D" id="3.40.50.2300">
    <property type="match status" value="1"/>
</dbReference>
<dbReference type="PROSITE" id="PS50110">
    <property type="entry name" value="RESPONSE_REGULATORY"/>
    <property type="match status" value="1"/>
</dbReference>
<dbReference type="GO" id="GO:0003677">
    <property type="term" value="F:DNA binding"/>
    <property type="evidence" value="ECO:0007669"/>
    <property type="project" value="UniProtKB-KW"/>
</dbReference>
<evidence type="ECO:0000313" key="6">
    <source>
        <dbReference type="EMBL" id="RKQ96186.1"/>
    </source>
</evidence>
<gene>
    <name evidence="6" type="ORF">C7435_2438</name>
</gene>
<dbReference type="RefSeq" id="WP_170150458.1">
    <property type="nucleotide sequence ID" value="NZ_RBIM01000005.1"/>
</dbReference>
<dbReference type="SUPFAM" id="SSF46894">
    <property type="entry name" value="C-terminal effector domain of the bipartite response regulators"/>
    <property type="match status" value="1"/>
</dbReference>
<dbReference type="Proteomes" id="UP000273675">
    <property type="component" value="Unassembled WGS sequence"/>
</dbReference>
<dbReference type="SMART" id="SM00448">
    <property type="entry name" value="REC"/>
    <property type="match status" value="1"/>
</dbReference>
<dbReference type="PRINTS" id="PR00038">
    <property type="entry name" value="HTHLUXR"/>
</dbReference>
<accession>A0A495D355</accession>
<reference evidence="6 7" key="1">
    <citation type="submission" date="2018-10" db="EMBL/GenBank/DDBJ databases">
        <title>Genomic Encyclopedia of Type Strains, Phase IV (KMG-IV): sequencing the most valuable type-strain genomes for metagenomic binning, comparative biology and taxonomic classification.</title>
        <authorList>
            <person name="Goeker M."/>
        </authorList>
    </citation>
    <scope>NUCLEOTIDE SEQUENCE [LARGE SCALE GENOMIC DNA]</scope>
    <source>
        <strain evidence="6 7">DSM 4734</strain>
    </source>
</reference>
<name>A0A495D355_9PROT</name>
<dbReference type="InterPro" id="IPR001789">
    <property type="entry name" value="Sig_transdc_resp-reg_receiver"/>
</dbReference>
<evidence type="ECO:0000256" key="2">
    <source>
        <dbReference type="ARBA" id="ARBA00023125"/>
    </source>
</evidence>
<comment type="caution">
    <text evidence="6">The sequence shown here is derived from an EMBL/GenBank/DDBJ whole genome shotgun (WGS) entry which is preliminary data.</text>
</comment>
<dbReference type="SUPFAM" id="SSF52172">
    <property type="entry name" value="CheY-like"/>
    <property type="match status" value="1"/>
</dbReference>
<keyword evidence="1 3" id="KW-0597">Phosphoprotein</keyword>
<protein>
    <submittedName>
        <fullName evidence="6">LuxR family two component transcriptional regulator</fullName>
    </submittedName>
</protein>
<keyword evidence="2" id="KW-0238">DNA-binding</keyword>
<dbReference type="PROSITE" id="PS00622">
    <property type="entry name" value="HTH_LUXR_1"/>
    <property type="match status" value="1"/>
</dbReference>
<evidence type="ECO:0000259" key="5">
    <source>
        <dbReference type="PROSITE" id="PS50110"/>
    </source>
</evidence>
<dbReference type="PANTHER" id="PTHR43214:SF44">
    <property type="entry name" value="TWO-COMPONENT RESPONSE REGULATOR"/>
    <property type="match status" value="1"/>
</dbReference>
<dbReference type="InterPro" id="IPR016032">
    <property type="entry name" value="Sig_transdc_resp-reg_C-effctor"/>
</dbReference>
<feature type="domain" description="HTH luxR-type" evidence="4">
    <location>
        <begin position="148"/>
        <end position="213"/>
    </location>
</feature>
<feature type="domain" description="Response regulatory" evidence="5">
    <location>
        <begin position="15"/>
        <end position="131"/>
    </location>
</feature>
<sequence length="215" mass="23484">MPSDQSTIADTSPISLVVIDDHALVRDAIATVVEMSDHLTLDGEAADGRSGLDLIEQRQPDIALVDFSLPDMTGVDVIAQARAKNSRTRFLILTGSPLDSRERRQLAGIADGFHHKENGRTALLAAIKQTLASPRPPEPPNTDEANEALLKAGLLTDRERDVVREIARGRSVELISERLGITTATVRKHRENIMYKLGVTSSTQLVRTAMQIGQY</sequence>
<dbReference type="PANTHER" id="PTHR43214">
    <property type="entry name" value="TWO-COMPONENT RESPONSE REGULATOR"/>
    <property type="match status" value="1"/>
</dbReference>
<feature type="modified residue" description="4-aspartylphosphate" evidence="3">
    <location>
        <position position="66"/>
    </location>
</feature>
<dbReference type="InterPro" id="IPR011006">
    <property type="entry name" value="CheY-like_superfamily"/>
</dbReference>
<proteinExistence type="predicted"/>
<dbReference type="PROSITE" id="PS50043">
    <property type="entry name" value="HTH_LUXR_2"/>
    <property type="match status" value="1"/>
</dbReference>
<dbReference type="InterPro" id="IPR000792">
    <property type="entry name" value="Tscrpt_reg_LuxR_C"/>
</dbReference>
<dbReference type="CDD" id="cd06170">
    <property type="entry name" value="LuxR_C_like"/>
    <property type="match status" value="1"/>
</dbReference>
<dbReference type="InterPro" id="IPR058245">
    <property type="entry name" value="NreC/VraR/RcsB-like_REC"/>
</dbReference>
<dbReference type="SMART" id="SM00421">
    <property type="entry name" value="HTH_LUXR"/>
    <property type="match status" value="1"/>
</dbReference>
<organism evidence="6 7">
    <name type="scientific">Maricaulis maris</name>
    <dbReference type="NCBI Taxonomy" id="74318"/>
    <lineage>
        <taxon>Bacteria</taxon>
        <taxon>Pseudomonadati</taxon>
        <taxon>Pseudomonadota</taxon>
        <taxon>Alphaproteobacteria</taxon>
        <taxon>Maricaulales</taxon>
        <taxon>Maricaulaceae</taxon>
        <taxon>Maricaulis</taxon>
    </lineage>
</organism>
<dbReference type="AlphaFoldDB" id="A0A495D355"/>
<evidence type="ECO:0000256" key="3">
    <source>
        <dbReference type="PROSITE-ProRule" id="PRU00169"/>
    </source>
</evidence>
<evidence type="ECO:0000259" key="4">
    <source>
        <dbReference type="PROSITE" id="PS50043"/>
    </source>
</evidence>
<evidence type="ECO:0000313" key="7">
    <source>
        <dbReference type="Proteomes" id="UP000273675"/>
    </source>
</evidence>
<dbReference type="CDD" id="cd17535">
    <property type="entry name" value="REC_NarL-like"/>
    <property type="match status" value="1"/>
</dbReference>